<evidence type="ECO:0000256" key="1">
    <source>
        <dbReference type="SAM" id="MobiDB-lite"/>
    </source>
</evidence>
<dbReference type="AlphaFoldDB" id="A0AAE3ZWP6"/>
<name>A0AAE3ZWP6_9ACTN</name>
<reference evidence="2 3" key="1">
    <citation type="submission" date="2023-07" db="EMBL/GenBank/DDBJ databases">
        <title>Sequencing the genomes of 1000 actinobacteria strains.</title>
        <authorList>
            <person name="Klenk H.-P."/>
        </authorList>
    </citation>
    <scope>NUCLEOTIDE SEQUENCE [LARGE SCALE GENOMIC DNA]</scope>
    <source>
        <strain evidence="2 3">DSM 44711</strain>
    </source>
</reference>
<sequence length="59" mass="6411">MTPAAPPAWIAMHDEGRCTRYGFAVVRGATVVRARRHHGRERREGPGPVLDPGPGPLRA</sequence>
<proteinExistence type="predicted"/>
<gene>
    <name evidence="2" type="ORF">J2S44_006824</name>
</gene>
<feature type="compositionally biased region" description="Pro residues" evidence="1">
    <location>
        <begin position="49"/>
        <end position="59"/>
    </location>
</feature>
<evidence type="ECO:0000313" key="2">
    <source>
        <dbReference type="EMBL" id="MDR7326574.1"/>
    </source>
</evidence>
<protein>
    <submittedName>
        <fullName evidence="2">Uncharacterized protein</fullName>
    </submittedName>
</protein>
<accession>A0AAE3ZWP6</accession>
<evidence type="ECO:0000313" key="3">
    <source>
        <dbReference type="Proteomes" id="UP001183629"/>
    </source>
</evidence>
<dbReference type="EMBL" id="JAVDYC010000001">
    <property type="protein sequence ID" value="MDR7326574.1"/>
    <property type="molecule type" value="Genomic_DNA"/>
</dbReference>
<feature type="region of interest" description="Disordered" evidence="1">
    <location>
        <begin position="34"/>
        <end position="59"/>
    </location>
</feature>
<comment type="caution">
    <text evidence="2">The sequence shown here is derived from an EMBL/GenBank/DDBJ whole genome shotgun (WGS) entry which is preliminary data.</text>
</comment>
<keyword evidence="3" id="KW-1185">Reference proteome</keyword>
<dbReference type="Proteomes" id="UP001183629">
    <property type="component" value="Unassembled WGS sequence"/>
</dbReference>
<organism evidence="2 3">
    <name type="scientific">Catenuloplanes niger</name>
    <dbReference type="NCBI Taxonomy" id="587534"/>
    <lineage>
        <taxon>Bacteria</taxon>
        <taxon>Bacillati</taxon>
        <taxon>Actinomycetota</taxon>
        <taxon>Actinomycetes</taxon>
        <taxon>Micromonosporales</taxon>
        <taxon>Micromonosporaceae</taxon>
        <taxon>Catenuloplanes</taxon>
    </lineage>
</organism>